<feature type="transmembrane region" description="Helical" evidence="1">
    <location>
        <begin position="84"/>
        <end position="105"/>
    </location>
</feature>
<dbReference type="Proteomes" id="UP000502996">
    <property type="component" value="Chromosome"/>
</dbReference>
<protein>
    <submittedName>
        <fullName evidence="2">DUF2752 domain-containing protein</fullName>
    </submittedName>
</protein>
<gene>
    <name evidence="2" type="ORF">G5V58_07360</name>
</gene>
<feature type="transmembrane region" description="Helical" evidence="1">
    <location>
        <begin position="20"/>
        <end position="38"/>
    </location>
</feature>
<evidence type="ECO:0000313" key="2">
    <source>
        <dbReference type="EMBL" id="QIG42621.1"/>
    </source>
</evidence>
<dbReference type="RefSeq" id="WP_165230494.1">
    <property type="nucleotide sequence ID" value="NZ_CP049257.1"/>
</dbReference>
<dbReference type="KEGG" id="nano:G5V58_07360"/>
<keyword evidence="1" id="KW-0472">Membrane</keyword>
<organism evidence="2 3">
    <name type="scientific">Nocardioides anomalus</name>
    <dbReference type="NCBI Taxonomy" id="2712223"/>
    <lineage>
        <taxon>Bacteria</taxon>
        <taxon>Bacillati</taxon>
        <taxon>Actinomycetota</taxon>
        <taxon>Actinomycetes</taxon>
        <taxon>Propionibacteriales</taxon>
        <taxon>Nocardioidaceae</taxon>
        <taxon>Nocardioides</taxon>
    </lineage>
</organism>
<evidence type="ECO:0000256" key="1">
    <source>
        <dbReference type="SAM" id="Phobius"/>
    </source>
</evidence>
<keyword evidence="1" id="KW-1133">Transmembrane helix</keyword>
<reference evidence="2 3" key="1">
    <citation type="submission" date="2020-02" db="EMBL/GenBank/DDBJ databases">
        <title>Full genome sequence of Nocardioides sp. R-3366.</title>
        <authorList>
            <person name="Im W.-T."/>
        </authorList>
    </citation>
    <scope>NUCLEOTIDE SEQUENCE [LARGE SCALE GENOMIC DNA]</scope>
    <source>
        <strain evidence="2 3">R-3366</strain>
    </source>
</reference>
<dbReference type="Pfam" id="PF10825">
    <property type="entry name" value="DUF2752"/>
    <property type="match status" value="1"/>
</dbReference>
<feature type="transmembrane region" description="Helical" evidence="1">
    <location>
        <begin position="117"/>
        <end position="134"/>
    </location>
</feature>
<accession>A0A6G6WB99</accession>
<dbReference type="AlphaFoldDB" id="A0A6G6WB99"/>
<name>A0A6G6WB99_9ACTN</name>
<dbReference type="EMBL" id="CP049257">
    <property type="protein sequence ID" value="QIG42621.1"/>
    <property type="molecule type" value="Genomic_DNA"/>
</dbReference>
<keyword evidence="1" id="KW-0812">Transmembrane</keyword>
<evidence type="ECO:0000313" key="3">
    <source>
        <dbReference type="Proteomes" id="UP000502996"/>
    </source>
</evidence>
<sequence>MTTLDARPAPAQETRARRMVVPLATIGGLTAATVALHFRDPHTSGSWGFCPSAALGFWCPGCGGLRAVNDLTNGDVGAALSSNVVVTSLIPVAVGLLALWAFTSWRGTRLSLPWARVRPLVWALVTVLVIFTVMRNTGPGAWLAP</sequence>
<dbReference type="InterPro" id="IPR021215">
    <property type="entry name" value="DUF2752"/>
</dbReference>
<keyword evidence="3" id="KW-1185">Reference proteome</keyword>
<proteinExistence type="predicted"/>